<gene>
    <name evidence="8" type="ORF">DU505_00570</name>
</gene>
<keyword evidence="4 6" id="KW-1133">Transmembrane helix</keyword>
<dbReference type="OrthoDB" id="5772132at2"/>
<dbReference type="PANTHER" id="PTHR38459:SF1">
    <property type="entry name" value="PROPHAGE BACTOPRENOL-LINKED GLUCOSE TRANSLOCASE HOMOLOG"/>
    <property type="match status" value="1"/>
</dbReference>
<evidence type="ECO:0000256" key="5">
    <source>
        <dbReference type="ARBA" id="ARBA00023136"/>
    </source>
</evidence>
<dbReference type="Proteomes" id="UP000252405">
    <property type="component" value="Unassembled WGS sequence"/>
</dbReference>
<dbReference type="GO" id="GO:0000271">
    <property type="term" value="P:polysaccharide biosynthetic process"/>
    <property type="evidence" value="ECO:0007669"/>
    <property type="project" value="InterPro"/>
</dbReference>
<evidence type="ECO:0000313" key="8">
    <source>
        <dbReference type="EMBL" id="RCV91605.1"/>
    </source>
</evidence>
<dbReference type="EMBL" id="QPII01000001">
    <property type="protein sequence ID" value="RCV91605.1"/>
    <property type="molecule type" value="Genomic_DNA"/>
</dbReference>
<feature type="transmembrane region" description="Helical" evidence="6">
    <location>
        <begin position="90"/>
        <end position="112"/>
    </location>
</feature>
<feature type="transmembrane region" description="Helical" evidence="6">
    <location>
        <begin position="31"/>
        <end position="52"/>
    </location>
</feature>
<protein>
    <submittedName>
        <fullName evidence="8">GtrA family protein</fullName>
    </submittedName>
</protein>
<dbReference type="GO" id="GO:0005886">
    <property type="term" value="C:plasma membrane"/>
    <property type="evidence" value="ECO:0007669"/>
    <property type="project" value="TreeGrafter"/>
</dbReference>
<comment type="caution">
    <text evidence="8">The sequence shown here is derived from an EMBL/GenBank/DDBJ whole genome shotgun (WGS) entry which is preliminary data.</text>
</comment>
<evidence type="ECO:0000256" key="2">
    <source>
        <dbReference type="ARBA" id="ARBA00009399"/>
    </source>
</evidence>
<dbReference type="RefSeq" id="WP_114477056.1">
    <property type="nucleotide sequence ID" value="NZ_QPII01000001.1"/>
</dbReference>
<name>A0A368U3J7_9GAMM</name>
<organism evidence="8 9">
    <name type="scientific">Billgrantia montanilacus</name>
    <dbReference type="NCBI Taxonomy" id="2282305"/>
    <lineage>
        <taxon>Bacteria</taxon>
        <taxon>Pseudomonadati</taxon>
        <taxon>Pseudomonadota</taxon>
        <taxon>Gammaproteobacteria</taxon>
        <taxon>Oceanospirillales</taxon>
        <taxon>Halomonadaceae</taxon>
        <taxon>Billgrantia</taxon>
    </lineage>
</organism>
<feature type="transmembrane region" description="Helical" evidence="6">
    <location>
        <begin position="58"/>
        <end position="78"/>
    </location>
</feature>
<keyword evidence="9" id="KW-1185">Reference proteome</keyword>
<sequence length="154" mass="17291">MTRSVVSYEKGPKLRSSYYPSKSTIKQVFRFALVGILINLLVYAAYVTITYVGGTPKLTMTALYAAGVLISFFANRRFTFDHAGHIGEAGVRFLAAHLVGYSINFLLLFIFVDNFGFAHQYVQGVSVFIVAGFLFFILRFFVFMSKNNPNKAIK</sequence>
<dbReference type="PANTHER" id="PTHR38459">
    <property type="entry name" value="PROPHAGE BACTOPRENOL-LINKED GLUCOSE TRANSLOCASE HOMOLOG"/>
    <property type="match status" value="1"/>
</dbReference>
<accession>A0A368U3J7</accession>
<evidence type="ECO:0000256" key="3">
    <source>
        <dbReference type="ARBA" id="ARBA00022692"/>
    </source>
</evidence>
<evidence type="ECO:0000313" key="9">
    <source>
        <dbReference type="Proteomes" id="UP000252405"/>
    </source>
</evidence>
<comment type="similarity">
    <text evidence="2">Belongs to the GtrA family.</text>
</comment>
<dbReference type="AlphaFoldDB" id="A0A368U3J7"/>
<evidence type="ECO:0000259" key="7">
    <source>
        <dbReference type="Pfam" id="PF04138"/>
    </source>
</evidence>
<dbReference type="InterPro" id="IPR051401">
    <property type="entry name" value="GtrA_CellWall_Glycosyl"/>
</dbReference>
<comment type="subcellular location">
    <subcellularLocation>
        <location evidence="1">Membrane</location>
        <topology evidence="1">Multi-pass membrane protein</topology>
    </subcellularLocation>
</comment>
<dbReference type="InterPro" id="IPR007267">
    <property type="entry name" value="GtrA_DPMS_TM"/>
</dbReference>
<evidence type="ECO:0000256" key="6">
    <source>
        <dbReference type="SAM" id="Phobius"/>
    </source>
</evidence>
<feature type="transmembrane region" description="Helical" evidence="6">
    <location>
        <begin position="124"/>
        <end position="144"/>
    </location>
</feature>
<evidence type="ECO:0000256" key="4">
    <source>
        <dbReference type="ARBA" id="ARBA00022989"/>
    </source>
</evidence>
<keyword evidence="3 6" id="KW-0812">Transmembrane</keyword>
<feature type="domain" description="GtrA/DPMS transmembrane" evidence="7">
    <location>
        <begin position="30"/>
        <end position="143"/>
    </location>
</feature>
<dbReference type="Pfam" id="PF04138">
    <property type="entry name" value="GtrA_DPMS_TM"/>
    <property type="match status" value="1"/>
</dbReference>
<proteinExistence type="inferred from homology"/>
<evidence type="ECO:0000256" key="1">
    <source>
        <dbReference type="ARBA" id="ARBA00004141"/>
    </source>
</evidence>
<keyword evidence="5 6" id="KW-0472">Membrane</keyword>
<reference evidence="8 9" key="1">
    <citation type="submission" date="2018-07" db="EMBL/GenBank/DDBJ databases">
        <title>Halomonas montanilacus sp. nov., isolated from Lake Pengyan on Tibetan Plateau.</title>
        <authorList>
            <person name="Lu H."/>
            <person name="Xing P."/>
            <person name="Wu Q."/>
        </authorList>
    </citation>
    <scope>NUCLEOTIDE SEQUENCE [LARGE SCALE GENOMIC DNA]</scope>
    <source>
        <strain evidence="8 9">PYC7W</strain>
    </source>
</reference>